<evidence type="ECO:0000256" key="4">
    <source>
        <dbReference type="ARBA" id="ARBA00023014"/>
    </source>
</evidence>
<dbReference type="Pfam" id="PF02906">
    <property type="entry name" value="Fe_hyd_lg_C"/>
    <property type="match status" value="1"/>
</dbReference>
<protein>
    <submittedName>
        <fullName evidence="7">Iron only hydrogenase large subunit-like protein</fullName>
    </submittedName>
</protein>
<dbReference type="InterPro" id="IPR017900">
    <property type="entry name" value="4Fe4S_Fe_S_CS"/>
</dbReference>
<reference evidence="7 8" key="1">
    <citation type="submission" date="2020-08" db="EMBL/GenBank/DDBJ databases">
        <title>Genomic Encyclopedia of Type Strains, Phase IV (KMG-IV): sequencing the most valuable type-strain genomes for metagenomic binning, comparative biology and taxonomic classification.</title>
        <authorList>
            <person name="Goeker M."/>
        </authorList>
    </citation>
    <scope>NUCLEOTIDE SEQUENCE [LARGE SCALE GENOMIC DNA]</scope>
    <source>
        <strain evidence="7 8">DSM 2461</strain>
    </source>
</reference>
<dbReference type="PANTHER" id="PTHR11615">
    <property type="entry name" value="NITRATE, FORMATE, IRON DEHYDROGENASE"/>
    <property type="match status" value="1"/>
</dbReference>
<dbReference type="GO" id="GO:0051539">
    <property type="term" value="F:4 iron, 4 sulfur cluster binding"/>
    <property type="evidence" value="ECO:0007669"/>
    <property type="project" value="UniProtKB-KW"/>
</dbReference>
<dbReference type="Gene3D" id="3.30.450.20">
    <property type="entry name" value="PAS domain"/>
    <property type="match status" value="1"/>
</dbReference>
<dbReference type="InterPro" id="IPR017896">
    <property type="entry name" value="4Fe4S_Fe-S-bd"/>
</dbReference>
<dbReference type="InterPro" id="IPR050340">
    <property type="entry name" value="Cytosolic_Fe-S_CAF"/>
</dbReference>
<dbReference type="Gene3D" id="3.40.950.10">
    <property type="entry name" value="Fe-only Hydrogenase (Larger Subunit), Chain L, domain 3"/>
    <property type="match status" value="1"/>
</dbReference>
<dbReference type="Pfam" id="PF13237">
    <property type="entry name" value="Fer4_10"/>
    <property type="match status" value="1"/>
</dbReference>
<evidence type="ECO:0000256" key="1">
    <source>
        <dbReference type="ARBA" id="ARBA00022485"/>
    </source>
</evidence>
<dbReference type="Pfam" id="PF04060">
    <property type="entry name" value="FeS"/>
    <property type="match status" value="1"/>
</dbReference>
<evidence type="ECO:0000313" key="7">
    <source>
        <dbReference type="EMBL" id="MBB6482463.1"/>
    </source>
</evidence>
<dbReference type="GO" id="GO:0046872">
    <property type="term" value="F:metal ion binding"/>
    <property type="evidence" value="ECO:0007669"/>
    <property type="project" value="UniProtKB-KW"/>
</dbReference>
<sequence>MSSSRQPVYTEKTKCRDCYKCVRYCPVKAIKVEENSARIIDDLCIYCGRCVEICPTHAKKVRNDVPEVKKLIRSGRKVVLSLAPSWTTGVFGSREELIAAFRGLGFCAVSETALGAELVSSWTSEQLEREPGLMISSACPTVNELFRKYYPQFIDSLSRAPSPLEAHALFLKRLMGERIAVVFAGPCIAKKLEADNRDSEIDFALTFDEMSGWLGERSLTAATPRSFETEDLDFYPCQAVSGSLYAMEGGMIRSLGDMSRSPDRTMVPLSGMTHIMEALDEMDGRDGMMLELLSCPGGCVNGSGFKNRGNQFAYRKKSLIHFEKALAGSISSSPVLEAAESMNLQLPLKSFIRASAHREASFTDELIEEALYELGKEKEEDRLDCGGCGYNSCRDFAVAYLKKMGEKPMCVTNMRKRAQKKVDMLLRTLPMGVVIVNRRHQIVECNKGFASLFADPETICDEEYAKRHSDLPLINFVDLTSCLTDILSGRKSIFEERLKINGKFLKITFFSIDKGHLAGVIIQDITTTSVKREDVIRKAEEVISKNLQNVQQIASLLGENAAETEIILRSLTDQFQFTAAEGNL</sequence>
<feature type="domain" description="4Fe-4S ferredoxin-type" evidence="5">
    <location>
        <begin position="35"/>
        <end position="64"/>
    </location>
</feature>
<proteinExistence type="predicted"/>
<keyword evidence="1" id="KW-0004">4Fe-4S</keyword>
<dbReference type="PROSITE" id="PS51656">
    <property type="entry name" value="4FE4S"/>
    <property type="match status" value="1"/>
</dbReference>
<dbReference type="RefSeq" id="WP_184748701.1">
    <property type="nucleotide sequence ID" value="NZ_JACHGJ010000012.1"/>
</dbReference>
<evidence type="ECO:0000313" key="8">
    <source>
        <dbReference type="Proteomes" id="UP000587760"/>
    </source>
</evidence>
<evidence type="ECO:0000259" key="6">
    <source>
        <dbReference type="PROSITE" id="PS51656"/>
    </source>
</evidence>
<evidence type="ECO:0000256" key="2">
    <source>
        <dbReference type="ARBA" id="ARBA00022723"/>
    </source>
</evidence>
<dbReference type="InterPro" id="IPR004108">
    <property type="entry name" value="Fe_hydrogenase_lsu_C"/>
</dbReference>
<feature type="domain" description="4Fe-4S ferredoxin-type" evidence="5">
    <location>
        <begin position="6"/>
        <end position="34"/>
    </location>
</feature>
<dbReference type="SUPFAM" id="SSF53920">
    <property type="entry name" value="Fe-only hydrogenase"/>
    <property type="match status" value="1"/>
</dbReference>
<organism evidence="7 8">
    <name type="scientific">Spirochaeta isovalerica</name>
    <dbReference type="NCBI Taxonomy" id="150"/>
    <lineage>
        <taxon>Bacteria</taxon>
        <taxon>Pseudomonadati</taxon>
        <taxon>Spirochaetota</taxon>
        <taxon>Spirochaetia</taxon>
        <taxon>Spirochaetales</taxon>
        <taxon>Spirochaetaceae</taxon>
        <taxon>Spirochaeta</taxon>
    </lineage>
</organism>
<keyword evidence="2" id="KW-0479">Metal-binding</keyword>
<evidence type="ECO:0000256" key="3">
    <source>
        <dbReference type="ARBA" id="ARBA00023004"/>
    </source>
</evidence>
<dbReference type="Gene3D" id="3.30.70.20">
    <property type="match status" value="1"/>
</dbReference>
<comment type="caution">
    <text evidence="7">The sequence shown here is derived from an EMBL/GenBank/DDBJ whole genome shotgun (WGS) entry which is preliminary data.</text>
</comment>
<dbReference type="PROSITE" id="PS00198">
    <property type="entry name" value="4FE4S_FER_1"/>
    <property type="match status" value="1"/>
</dbReference>
<dbReference type="EMBL" id="JACHGJ010000012">
    <property type="protein sequence ID" value="MBB6482463.1"/>
    <property type="molecule type" value="Genomic_DNA"/>
</dbReference>
<dbReference type="SUPFAM" id="SSF54862">
    <property type="entry name" value="4Fe-4S ferredoxins"/>
    <property type="match status" value="1"/>
</dbReference>
<keyword evidence="4" id="KW-0411">Iron-sulfur</keyword>
<dbReference type="Proteomes" id="UP000587760">
    <property type="component" value="Unassembled WGS sequence"/>
</dbReference>
<dbReference type="PROSITE" id="PS51379">
    <property type="entry name" value="4FE4S_FER_2"/>
    <property type="match status" value="2"/>
</dbReference>
<name>A0A841REP3_9SPIO</name>
<accession>A0A841REP3</accession>
<gene>
    <name evidence="7" type="ORF">HNR50_004162</name>
</gene>
<keyword evidence="8" id="KW-1185">Reference proteome</keyword>
<keyword evidence="3" id="KW-0408">Iron</keyword>
<dbReference type="AlphaFoldDB" id="A0A841REP3"/>
<evidence type="ECO:0000259" key="5">
    <source>
        <dbReference type="PROSITE" id="PS51379"/>
    </source>
</evidence>
<feature type="domain" description="4Fe-4S" evidence="6">
    <location>
        <begin position="362"/>
        <end position="427"/>
    </location>
</feature>
<dbReference type="InterPro" id="IPR007202">
    <property type="entry name" value="4Fe-4S_dom"/>
</dbReference>
<dbReference type="InterPro" id="IPR009016">
    <property type="entry name" value="Fe_hydrogenase"/>
</dbReference>